<proteinExistence type="predicted"/>
<accession>A0A9P2RY98</accession>
<name>A0A9P2RY98_BARTA</name>
<organism evidence="1 2">
    <name type="scientific">Bartonella taylorii 8TBB</name>
    <dbReference type="NCBI Taxonomy" id="1094560"/>
    <lineage>
        <taxon>Bacteria</taxon>
        <taxon>Pseudomonadati</taxon>
        <taxon>Pseudomonadota</taxon>
        <taxon>Alphaproteobacteria</taxon>
        <taxon>Hyphomicrobiales</taxon>
        <taxon>Bartonellaceae</taxon>
        <taxon>Bartonella</taxon>
    </lineage>
</organism>
<comment type="caution">
    <text evidence="1">The sequence shown here is derived from an EMBL/GenBank/DDBJ whole genome shotgun (WGS) entry which is preliminary data.</text>
</comment>
<keyword evidence="2" id="KW-1185">Reference proteome</keyword>
<dbReference type="EMBL" id="AIMD01000051">
    <property type="protein sequence ID" value="EJF92867.1"/>
    <property type="molecule type" value="Genomic_DNA"/>
</dbReference>
<dbReference type="Proteomes" id="UP000002648">
    <property type="component" value="Unassembled WGS sequence"/>
</dbReference>
<protein>
    <submittedName>
        <fullName evidence="1">Uncharacterized protein</fullName>
    </submittedName>
</protein>
<reference evidence="1 2" key="1">
    <citation type="submission" date="2012-03" db="EMBL/GenBank/DDBJ databases">
        <title>The Genome Sequence of Bartonella taylorii 8TBB.</title>
        <authorList>
            <consortium name="The Broad Institute Genome Sequencing Platform"/>
            <consortium name="The Broad Institute Genome Sequencing Center for Infectious Disease"/>
            <person name="Feldgarden M."/>
            <person name="Kirby J."/>
            <person name="Kosoy M."/>
            <person name="Birtles R."/>
            <person name="Probert W.S."/>
            <person name="Chiaraviglio L."/>
            <person name="Young S.K."/>
            <person name="Zeng Q."/>
            <person name="Gargeya S."/>
            <person name="Fitzgerald M."/>
            <person name="Haas B."/>
            <person name="Abouelleil A."/>
            <person name="Alvarado L."/>
            <person name="Arachchi H.M."/>
            <person name="Berlin A."/>
            <person name="Chapman S.B."/>
            <person name="Gearin G."/>
            <person name="Goldberg J."/>
            <person name="Griggs A."/>
            <person name="Gujja S."/>
            <person name="Hansen M."/>
            <person name="Heiman D."/>
            <person name="Howarth C."/>
            <person name="Larimer J."/>
            <person name="Lui A."/>
            <person name="MacDonald P.J.P."/>
            <person name="McCowen C."/>
            <person name="Montmayeur A."/>
            <person name="Murphy C."/>
            <person name="Neiman D."/>
            <person name="Pearson M."/>
            <person name="Priest M."/>
            <person name="Roberts A."/>
            <person name="Saif S."/>
            <person name="Shea T."/>
            <person name="Sisk P."/>
            <person name="Stolte C."/>
            <person name="Sykes S."/>
            <person name="Wortman J."/>
            <person name="Nusbaum C."/>
            <person name="Birren B."/>
        </authorList>
    </citation>
    <scope>NUCLEOTIDE SEQUENCE [LARGE SCALE GENOMIC DNA]</scope>
    <source>
        <strain evidence="1 2">8TBB</strain>
    </source>
</reference>
<sequence length="34" mass="3959">MKRKTDIIHKQAKLPVYGVIVTEKLLYVISSMRV</sequence>
<gene>
    <name evidence="1" type="ORF">ME9_01508</name>
</gene>
<evidence type="ECO:0000313" key="1">
    <source>
        <dbReference type="EMBL" id="EJF92867.1"/>
    </source>
</evidence>
<dbReference type="AlphaFoldDB" id="A0A9P2RY98"/>
<evidence type="ECO:0000313" key="2">
    <source>
        <dbReference type="Proteomes" id="UP000002648"/>
    </source>
</evidence>